<dbReference type="GO" id="GO:0015628">
    <property type="term" value="P:protein secretion by the type II secretion system"/>
    <property type="evidence" value="ECO:0007669"/>
    <property type="project" value="InterPro"/>
</dbReference>
<keyword evidence="5" id="KW-1003">Cell membrane</keyword>
<keyword evidence="4 14" id="KW-0813">Transport</keyword>
<dbReference type="InterPro" id="IPR018076">
    <property type="entry name" value="T2SS_GspF_dom"/>
</dbReference>
<keyword evidence="11 15" id="KW-1133">Transmembrane helix</keyword>
<keyword evidence="6" id="KW-0997">Cell inner membrane</keyword>
<evidence type="ECO:0000256" key="6">
    <source>
        <dbReference type="ARBA" id="ARBA00022519"/>
    </source>
</evidence>
<evidence type="ECO:0000313" key="17">
    <source>
        <dbReference type="EMBL" id="TDQ49681.1"/>
    </source>
</evidence>
<keyword evidence="10" id="KW-0653">Protein transport</keyword>
<dbReference type="InterPro" id="IPR011850">
    <property type="entry name" value="T2SS_GspF"/>
</dbReference>
<proteinExistence type="inferred from homology"/>
<dbReference type="AlphaFoldDB" id="A0A4R6URJ6"/>
<evidence type="ECO:0000256" key="13">
    <source>
        <dbReference type="ARBA" id="ARBA00030750"/>
    </source>
</evidence>
<evidence type="ECO:0000259" key="16">
    <source>
        <dbReference type="Pfam" id="PF00482"/>
    </source>
</evidence>
<organism evidence="17 18">
    <name type="scientific">Permianibacter aggregans</name>
    <dbReference type="NCBI Taxonomy" id="1510150"/>
    <lineage>
        <taxon>Bacteria</taxon>
        <taxon>Pseudomonadati</taxon>
        <taxon>Pseudomonadota</taxon>
        <taxon>Gammaproteobacteria</taxon>
        <taxon>Pseudomonadales</taxon>
        <taxon>Pseudomonadaceae</taxon>
        <taxon>Permianibacter</taxon>
    </lineage>
</organism>
<gene>
    <name evidence="17" type="ORF">EV696_10349</name>
</gene>
<protein>
    <recommendedName>
        <fullName evidence="13">General secretion pathway protein F</fullName>
    </recommendedName>
</protein>
<feature type="transmembrane region" description="Helical" evidence="15">
    <location>
        <begin position="172"/>
        <end position="196"/>
    </location>
</feature>
<feature type="transmembrane region" description="Helical" evidence="15">
    <location>
        <begin position="227"/>
        <end position="245"/>
    </location>
</feature>
<feature type="transmembrane region" description="Helical" evidence="15">
    <location>
        <begin position="380"/>
        <end position="401"/>
    </location>
</feature>
<evidence type="ECO:0000256" key="11">
    <source>
        <dbReference type="ARBA" id="ARBA00022989"/>
    </source>
</evidence>
<keyword evidence="8" id="KW-0479">Metal-binding</keyword>
<dbReference type="FunFam" id="1.20.81.30:FF:000001">
    <property type="entry name" value="Type II secretion system protein F"/>
    <property type="match status" value="2"/>
</dbReference>
<dbReference type="PROSITE" id="PS00874">
    <property type="entry name" value="T2SP_F"/>
    <property type="match status" value="1"/>
</dbReference>
<evidence type="ECO:0000256" key="7">
    <source>
        <dbReference type="ARBA" id="ARBA00022692"/>
    </source>
</evidence>
<evidence type="ECO:0000256" key="4">
    <source>
        <dbReference type="ARBA" id="ARBA00022448"/>
    </source>
</evidence>
<keyword evidence="12 15" id="KW-0472">Membrane</keyword>
<dbReference type="Pfam" id="PF00482">
    <property type="entry name" value="T2SSF"/>
    <property type="match status" value="2"/>
</dbReference>
<evidence type="ECO:0000256" key="14">
    <source>
        <dbReference type="RuleBase" id="RU003923"/>
    </source>
</evidence>
<dbReference type="InterPro" id="IPR003004">
    <property type="entry name" value="GspF/PilC"/>
</dbReference>
<evidence type="ECO:0000256" key="5">
    <source>
        <dbReference type="ARBA" id="ARBA00022475"/>
    </source>
</evidence>
<comment type="similarity">
    <text evidence="3 14">Belongs to the GSP F family.</text>
</comment>
<dbReference type="InterPro" id="IPR042094">
    <property type="entry name" value="T2SS_GspF_sf"/>
</dbReference>
<dbReference type="PRINTS" id="PR00812">
    <property type="entry name" value="BCTERIALGSPF"/>
</dbReference>
<dbReference type="Proteomes" id="UP000295375">
    <property type="component" value="Unassembled WGS sequence"/>
</dbReference>
<reference evidence="17 18" key="1">
    <citation type="submission" date="2019-03" db="EMBL/GenBank/DDBJ databases">
        <title>Genomic Encyclopedia of Type Strains, Phase IV (KMG-IV): sequencing the most valuable type-strain genomes for metagenomic binning, comparative biology and taxonomic classification.</title>
        <authorList>
            <person name="Goeker M."/>
        </authorList>
    </citation>
    <scope>NUCLEOTIDE SEQUENCE [LARGE SCALE GENOMIC DNA]</scope>
    <source>
        <strain evidence="17 18">DSM 103792</strain>
    </source>
</reference>
<dbReference type="RefSeq" id="WP_133588210.1">
    <property type="nucleotide sequence ID" value="NZ_CP037953.1"/>
</dbReference>
<dbReference type="GO" id="GO:0046872">
    <property type="term" value="F:metal ion binding"/>
    <property type="evidence" value="ECO:0007669"/>
    <property type="project" value="UniProtKB-KW"/>
</dbReference>
<keyword evidence="7 14" id="KW-0812">Transmembrane</keyword>
<evidence type="ECO:0000256" key="1">
    <source>
        <dbReference type="ARBA" id="ARBA00002684"/>
    </source>
</evidence>
<evidence type="ECO:0000256" key="2">
    <source>
        <dbReference type="ARBA" id="ARBA00004429"/>
    </source>
</evidence>
<keyword evidence="18" id="KW-1185">Reference proteome</keyword>
<evidence type="ECO:0000256" key="9">
    <source>
        <dbReference type="ARBA" id="ARBA00022837"/>
    </source>
</evidence>
<dbReference type="Gene3D" id="1.20.81.30">
    <property type="entry name" value="Type II secretion system (T2SS), domain F"/>
    <property type="match status" value="2"/>
</dbReference>
<evidence type="ECO:0000256" key="12">
    <source>
        <dbReference type="ARBA" id="ARBA00023136"/>
    </source>
</evidence>
<evidence type="ECO:0000256" key="10">
    <source>
        <dbReference type="ARBA" id="ARBA00022927"/>
    </source>
</evidence>
<keyword evidence="9" id="KW-0106">Calcium</keyword>
<dbReference type="EMBL" id="SNYM01000003">
    <property type="protein sequence ID" value="TDQ49681.1"/>
    <property type="molecule type" value="Genomic_DNA"/>
</dbReference>
<evidence type="ECO:0000256" key="8">
    <source>
        <dbReference type="ARBA" id="ARBA00022723"/>
    </source>
</evidence>
<dbReference type="PANTHER" id="PTHR30012:SF0">
    <property type="entry name" value="TYPE II SECRETION SYSTEM PROTEIN F-RELATED"/>
    <property type="match status" value="1"/>
</dbReference>
<feature type="domain" description="Type II secretion system protein GspF" evidence="16">
    <location>
        <begin position="75"/>
        <end position="197"/>
    </location>
</feature>
<dbReference type="NCBIfam" id="TIGR02120">
    <property type="entry name" value="GspF"/>
    <property type="match status" value="1"/>
</dbReference>
<sequence length="409" mass="45204">MPAFEFIALDVDGRQKKGILEADTARQIRSQLRDKGLTPLEVNEVAQATGRVDKRSKQKAPRRVRINAADLALITRQLSTLIRAALPIEEALKAVADQCEKPNQKSMMLAIRARVTEGHSLADGLKLFPDVFDTLFCSMVDAGEKSGHLDEVLERLADYTEKRQHLRQKVSLAMVYPTILVCVAVAVVVGLLTFVVPKVVAQFENVAQELPLLTRVMISISEFLQSWWWALAALIALAVVVFNQLMRNPAIKMRFDQQILYWPLVGRLARAVNTARFARTLAIMTASAVPLLEGMRIASEVIGNTYLKGVIDEAALRVREGSSLRAALSRSNAFPPMLIHMIGSGENSGELENMLAKAAENHEREFETTVGVTLGLLEPLLILTMGVLVLLIVLAILLPIFQLNQMIGR</sequence>
<name>A0A4R6URJ6_9GAMM</name>
<comment type="caution">
    <text evidence="17">The sequence shown here is derived from an EMBL/GenBank/DDBJ whole genome shotgun (WGS) entry which is preliminary data.</text>
</comment>
<evidence type="ECO:0000256" key="15">
    <source>
        <dbReference type="SAM" id="Phobius"/>
    </source>
</evidence>
<dbReference type="GO" id="GO:0005886">
    <property type="term" value="C:plasma membrane"/>
    <property type="evidence" value="ECO:0007669"/>
    <property type="project" value="UniProtKB-SubCell"/>
</dbReference>
<dbReference type="GO" id="GO:0015627">
    <property type="term" value="C:type II protein secretion system complex"/>
    <property type="evidence" value="ECO:0007669"/>
    <property type="project" value="InterPro"/>
</dbReference>
<comment type="subcellular location">
    <subcellularLocation>
        <location evidence="2 14">Cell inner membrane</location>
        <topology evidence="2 14">Multi-pass membrane protein</topology>
    </subcellularLocation>
</comment>
<evidence type="ECO:0000313" key="18">
    <source>
        <dbReference type="Proteomes" id="UP000295375"/>
    </source>
</evidence>
<accession>A0A4R6URJ6</accession>
<dbReference type="OrthoDB" id="9805682at2"/>
<evidence type="ECO:0000256" key="3">
    <source>
        <dbReference type="ARBA" id="ARBA00005745"/>
    </source>
</evidence>
<comment type="function">
    <text evidence="1">Component of the type II secretion system inner membrane complex required for the energy-dependent secretion of extracellular factors such as proteases and toxins from the periplasm.</text>
</comment>
<dbReference type="PANTHER" id="PTHR30012">
    <property type="entry name" value="GENERAL SECRETION PATHWAY PROTEIN"/>
    <property type="match status" value="1"/>
</dbReference>
<feature type="domain" description="Type II secretion system protein GspF" evidence="16">
    <location>
        <begin position="277"/>
        <end position="399"/>
    </location>
</feature>
<dbReference type="InterPro" id="IPR001992">
    <property type="entry name" value="T2SS_GspF/T4SS_PilC_CS"/>
</dbReference>